<feature type="region of interest" description="Disordered" evidence="1">
    <location>
        <begin position="1"/>
        <end position="58"/>
    </location>
</feature>
<proteinExistence type="predicted"/>
<protein>
    <submittedName>
        <fullName evidence="2">Uncharacterized protein</fullName>
    </submittedName>
</protein>
<evidence type="ECO:0000256" key="1">
    <source>
        <dbReference type="SAM" id="MobiDB-lite"/>
    </source>
</evidence>
<comment type="caution">
    <text evidence="2">The sequence shown here is derived from an EMBL/GenBank/DDBJ whole genome shotgun (WGS) entry which is preliminary data.</text>
</comment>
<evidence type="ECO:0000313" key="2">
    <source>
        <dbReference type="EMBL" id="TKC50430.1"/>
    </source>
</evidence>
<organism evidence="2 3">
    <name type="scientific">Monodon monoceros</name>
    <name type="common">Narwhal</name>
    <name type="synonym">Ceratodon monodon</name>
    <dbReference type="NCBI Taxonomy" id="40151"/>
    <lineage>
        <taxon>Eukaryota</taxon>
        <taxon>Metazoa</taxon>
        <taxon>Chordata</taxon>
        <taxon>Craniata</taxon>
        <taxon>Vertebrata</taxon>
        <taxon>Euteleostomi</taxon>
        <taxon>Mammalia</taxon>
        <taxon>Eutheria</taxon>
        <taxon>Laurasiatheria</taxon>
        <taxon>Artiodactyla</taxon>
        <taxon>Whippomorpha</taxon>
        <taxon>Cetacea</taxon>
        <taxon>Odontoceti</taxon>
        <taxon>Monodontidae</taxon>
        <taxon>Monodon</taxon>
    </lineage>
</organism>
<feature type="compositionally biased region" description="Low complexity" evidence="1">
    <location>
        <begin position="1"/>
        <end position="12"/>
    </location>
</feature>
<feature type="region of interest" description="Disordered" evidence="1">
    <location>
        <begin position="379"/>
        <end position="417"/>
    </location>
</feature>
<gene>
    <name evidence="2" type="ORF">EI555_013766</name>
</gene>
<feature type="region of interest" description="Disordered" evidence="1">
    <location>
        <begin position="224"/>
        <end position="269"/>
    </location>
</feature>
<name>A0A4V5PAA9_MONMO</name>
<feature type="compositionally biased region" description="Basic and acidic residues" evidence="1">
    <location>
        <begin position="401"/>
        <end position="417"/>
    </location>
</feature>
<feature type="compositionally biased region" description="Low complexity" evidence="1">
    <location>
        <begin position="19"/>
        <end position="30"/>
    </location>
</feature>
<evidence type="ECO:0000313" key="3">
    <source>
        <dbReference type="Proteomes" id="UP000308365"/>
    </source>
</evidence>
<sequence length="435" mass="48089">GLRPGSRKAGGAPRRGRNRGAAAPPAGAGRLCSRRSDSLRWNRPRSPPARSALPQPCFHPRSLPREAGLAVQNGRRLLAPTAISLTPLAPLPVGPRPRMPRYRFRQSPLIISCWYKKRRKSRVRAERRKRRFFNLKANFYFRLLKAEGHQERIQVFRMSLAGPGIAFSAHTPQTLGQVPVQEAGEERRAHREPLLVHLRRPRFSSLSPGCFVYLRIRDSWGKPTSIEQGTNKPTPVPVPSARKARSLVKRKTAPRSFAPFEREGQPGLGPLTTLFPQLLGLHAHLVSPRVMPKPYEPCKLHPALSRSGRCGCLGVGGSEGFELSPDPGSPDARRGRRRALGLQSGGSETPSRPQEALADALRVSQFSLGESRSWWPHRAAPDQALNLPRDLTGGVQPPGEAPEKQESRGRGTGETARVRWAESQDSECLLITLMC</sequence>
<dbReference type="EMBL" id="RWIC01000083">
    <property type="protein sequence ID" value="TKC50430.1"/>
    <property type="molecule type" value="Genomic_DNA"/>
</dbReference>
<accession>A0A4V5PAA9</accession>
<feature type="compositionally biased region" description="Basic residues" evidence="1">
    <location>
        <begin position="242"/>
        <end position="253"/>
    </location>
</feature>
<feature type="non-terminal residue" evidence="2">
    <location>
        <position position="1"/>
    </location>
</feature>
<dbReference type="Proteomes" id="UP000308365">
    <property type="component" value="Unassembled WGS sequence"/>
</dbReference>
<reference evidence="3" key="1">
    <citation type="journal article" date="2019" name="IScience">
        <title>Narwhal Genome Reveals Long-Term Low Genetic Diversity despite Current Large Abundance Size.</title>
        <authorList>
            <person name="Westbury M.V."/>
            <person name="Petersen B."/>
            <person name="Garde E."/>
            <person name="Heide-Jorgensen M.P."/>
            <person name="Lorenzen E.D."/>
        </authorList>
    </citation>
    <scope>NUCLEOTIDE SEQUENCE [LARGE SCALE GENOMIC DNA]</scope>
</reference>
<dbReference type="AlphaFoldDB" id="A0A4V5PAA9"/>